<sequence length="83" mass="9102">MTSRSDLFPRDPHDEDEDRLDPLTRPRRRPETPGLPATDDLTGEVPTAPGPDLTPARTEEVEPPPGTVEHHGHPKPDETPPAS</sequence>
<comment type="caution">
    <text evidence="2">The sequence shown here is derived from an EMBL/GenBank/DDBJ whole genome shotgun (WGS) entry which is preliminary data.</text>
</comment>
<dbReference type="Proteomes" id="UP000581769">
    <property type="component" value="Unassembled WGS sequence"/>
</dbReference>
<protein>
    <submittedName>
        <fullName evidence="2">Uncharacterized protein</fullName>
    </submittedName>
</protein>
<feature type="region of interest" description="Disordered" evidence="1">
    <location>
        <begin position="1"/>
        <end position="83"/>
    </location>
</feature>
<feature type="compositionally biased region" description="Basic and acidic residues" evidence="1">
    <location>
        <begin position="68"/>
        <end position="83"/>
    </location>
</feature>
<reference evidence="2 3" key="1">
    <citation type="submission" date="2020-08" db="EMBL/GenBank/DDBJ databases">
        <title>Sequencing the genomes of 1000 actinobacteria strains.</title>
        <authorList>
            <person name="Klenk H.-P."/>
        </authorList>
    </citation>
    <scope>NUCLEOTIDE SEQUENCE [LARGE SCALE GENOMIC DNA]</scope>
    <source>
        <strain evidence="2 3">DSM 45859</strain>
    </source>
</reference>
<dbReference type="EMBL" id="JACHMG010000001">
    <property type="protein sequence ID" value="MBB4682828.1"/>
    <property type="molecule type" value="Genomic_DNA"/>
</dbReference>
<name>A0A840INP4_9PSEU</name>
<evidence type="ECO:0000256" key="1">
    <source>
        <dbReference type="SAM" id="MobiDB-lite"/>
    </source>
</evidence>
<keyword evidence="3" id="KW-1185">Reference proteome</keyword>
<organism evidence="2 3">
    <name type="scientific">Amycolatopsis jiangsuensis</name>
    <dbReference type="NCBI Taxonomy" id="1181879"/>
    <lineage>
        <taxon>Bacteria</taxon>
        <taxon>Bacillati</taxon>
        <taxon>Actinomycetota</taxon>
        <taxon>Actinomycetes</taxon>
        <taxon>Pseudonocardiales</taxon>
        <taxon>Pseudonocardiaceae</taxon>
        <taxon>Amycolatopsis</taxon>
    </lineage>
</organism>
<gene>
    <name evidence="2" type="ORF">BJY18_000313</name>
</gene>
<proteinExistence type="predicted"/>
<dbReference type="AlphaFoldDB" id="A0A840INP4"/>
<accession>A0A840INP4</accession>
<evidence type="ECO:0000313" key="3">
    <source>
        <dbReference type="Proteomes" id="UP000581769"/>
    </source>
</evidence>
<dbReference type="RefSeq" id="WP_184777008.1">
    <property type="nucleotide sequence ID" value="NZ_JACHMG010000001.1"/>
</dbReference>
<evidence type="ECO:0000313" key="2">
    <source>
        <dbReference type="EMBL" id="MBB4682828.1"/>
    </source>
</evidence>